<keyword evidence="2" id="KW-0812">Transmembrane</keyword>
<dbReference type="PANTHER" id="PTHR35335">
    <property type="entry name" value="UPF0716 PROTEIN FXSA"/>
    <property type="match status" value="1"/>
</dbReference>
<dbReference type="EMBL" id="WITC01000070">
    <property type="protein sequence ID" value="MQX16681.1"/>
    <property type="molecule type" value="Genomic_DNA"/>
</dbReference>
<evidence type="ECO:0000313" key="3">
    <source>
        <dbReference type="EMBL" id="MQX16681.1"/>
    </source>
</evidence>
<proteinExistence type="predicted"/>
<dbReference type="NCBIfam" id="NF008528">
    <property type="entry name" value="PRK11463.1-2"/>
    <property type="match status" value="1"/>
</dbReference>
<reference evidence="3 4" key="1">
    <citation type="journal article" date="2013" name="Genome Biol.">
        <title>Comparative genomics of the core and accessory genomes of 48 Sinorhizobium strains comprising five genospecies.</title>
        <authorList>
            <person name="Sugawara M."/>
            <person name="Epstein B."/>
            <person name="Badgley B.D."/>
            <person name="Unno T."/>
            <person name="Xu L."/>
            <person name="Reese J."/>
            <person name="Gyaneshwar P."/>
            <person name="Denny R."/>
            <person name="Mudge J."/>
            <person name="Bharti A.K."/>
            <person name="Farmer A.D."/>
            <person name="May G.D."/>
            <person name="Woodward J.E."/>
            <person name="Medigue C."/>
            <person name="Vallenet D."/>
            <person name="Lajus A."/>
            <person name="Rouy Z."/>
            <person name="Martinez-Vaz B."/>
            <person name="Tiffin P."/>
            <person name="Young N.D."/>
            <person name="Sadowsky M.J."/>
        </authorList>
    </citation>
    <scope>NUCLEOTIDE SEQUENCE [LARGE SCALE GENOMIC DNA]</scope>
    <source>
        <strain evidence="3 4">USDA4894</strain>
    </source>
</reference>
<comment type="caution">
    <text evidence="3">The sequence shown here is derived from an EMBL/GenBank/DDBJ whole genome shotgun (WGS) entry which is preliminary data.</text>
</comment>
<gene>
    <name evidence="3" type="primary">fxsA</name>
    <name evidence="3" type="ORF">GHK62_18515</name>
</gene>
<dbReference type="InterPro" id="IPR007313">
    <property type="entry name" value="FxsA"/>
</dbReference>
<feature type="transmembrane region" description="Helical" evidence="2">
    <location>
        <begin position="30"/>
        <end position="48"/>
    </location>
</feature>
<feature type="transmembrane region" description="Helical" evidence="2">
    <location>
        <begin position="77"/>
        <end position="102"/>
    </location>
</feature>
<keyword evidence="2" id="KW-0472">Membrane</keyword>
<dbReference type="Proteomes" id="UP000439983">
    <property type="component" value="Unassembled WGS sequence"/>
</dbReference>
<accession>A0A6N7LFL1</accession>
<dbReference type="OrthoDB" id="9792788at2"/>
<dbReference type="RefSeq" id="WP_153440599.1">
    <property type="nucleotide sequence ID" value="NZ_JACIGA010000007.1"/>
</dbReference>
<name>A0A6N7LFL1_SINTE</name>
<evidence type="ECO:0000313" key="4">
    <source>
        <dbReference type="Proteomes" id="UP000439983"/>
    </source>
</evidence>
<dbReference type="PANTHER" id="PTHR35335:SF1">
    <property type="entry name" value="UPF0716 PROTEIN FXSA"/>
    <property type="match status" value="1"/>
</dbReference>
<keyword evidence="4" id="KW-1185">Reference proteome</keyword>
<organism evidence="3 4">
    <name type="scientific">Sinorhizobium terangae</name>
    <dbReference type="NCBI Taxonomy" id="110322"/>
    <lineage>
        <taxon>Bacteria</taxon>
        <taxon>Pseudomonadati</taxon>
        <taxon>Pseudomonadota</taxon>
        <taxon>Alphaproteobacteria</taxon>
        <taxon>Hyphomicrobiales</taxon>
        <taxon>Rhizobiaceae</taxon>
        <taxon>Sinorhizobium/Ensifer group</taxon>
        <taxon>Sinorhizobium</taxon>
    </lineage>
</organism>
<keyword evidence="2" id="KW-1133">Transmembrane helix</keyword>
<evidence type="ECO:0000256" key="2">
    <source>
        <dbReference type="SAM" id="Phobius"/>
    </source>
</evidence>
<evidence type="ECO:0000256" key="1">
    <source>
        <dbReference type="SAM" id="MobiDB-lite"/>
    </source>
</evidence>
<feature type="region of interest" description="Disordered" evidence="1">
    <location>
        <begin position="131"/>
        <end position="168"/>
    </location>
</feature>
<feature type="compositionally biased region" description="Basic and acidic residues" evidence="1">
    <location>
        <begin position="149"/>
        <end position="158"/>
    </location>
</feature>
<protein>
    <submittedName>
        <fullName evidence="3">Membrane protein FxsA</fullName>
    </submittedName>
</protein>
<dbReference type="GO" id="GO:0016020">
    <property type="term" value="C:membrane"/>
    <property type="evidence" value="ECO:0007669"/>
    <property type="project" value="InterPro"/>
</dbReference>
<sequence>MRSLIIPLVILGLPLAEIAGFVIVGREAGLLMTLLLVFLSGAVGIALLRVQGFEVFRRVQESARAGRDPGREVLEGALVFVAAILLIVPGFFSDIIGLVLFLPPIRRAVATFLQTRMTIVTAGTGFYRWGPGGREERTGPRVIDLNEDEFSREKKDDDGSSPPNRISR</sequence>
<dbReference type="Pfam" id="PF04186">
    <property type="entry name" value="FxsA"/>
    <property type="match status" value="1"/>
</dbReference>
<dbReference type="AlphaFoldDB" id="A0A6N7LFL1"/>